<dbReference type="AlphaFoldDB" id="A0A9D2N887"/>
<dbReference type="PANTHER" id="PTHR43776:SF7">
    <property type="entry name" value="D,D-DIPEPTIDE TRANSPORT ATP-BINDING PROTEIN DDPF-RELATED"/>
    <property type="match status" value="1"/>
</dbReference>
<keyword evidence="4 6" id="KW-0067">ATP-binding</keyword>
<dbReference type="PROSITE" id="PS50893">
    <property type="entry name" value="ABC_TRANSPORTER_2"/>
    <property type="match status" value="1"/>
</dbReference>
<evidence type="ECO:0000256" key="4">
    <source>
        <dbReference type="ARBA" id="ARBA00022840"/>
    </source>
</evidence>
<sequence length="252" mass="28010">MEPLLEVKHLTKTFKQNGREEAAAVDNLSFCLYPGETLGIVGESGSGKSTAAKAIARLIDVTDGEIFLQGENITHLRGRALRRIYRKYQMVFQSPAGSFDPRRTLGDGIGESLKNAGLSGKERKRRVEELLFQCGLSPEYARRYPHEVSGGQCQRAAIARALAIEPELLICDEATSSLDVTVQKQVMELLMRLGEEKGMAFLFICHDLALVQKFCSRILVMQAGRLVESGKTEDVILHPKEEYTKRLIDAVL</sequence>
<reference evidence="6" key="1">
    <citation type="journal article" date="2021" name="PeerJ">
        <title>Extensive microbial diversity within the chicken gut microbiome revealed by metagenomics and culture.</title>
        <authorList>
            <person name="Gilroy R."/>
            <person name="Ravi A."/>
            <person name="Getino M."/>
            <person name="Pursley I."/>
            <person name="Horton D.L."/>
            <person name="Alikhan N.F."/>
            <person name="Baker D."/>
            <person name="Gharbi K."/>
            <person name="Hall N."/>
            <person name="Watson M."/>
            <person name="Adriaenssens E.M."/>
            <person name="Foster-Nyarko E."/>
            <person name="Jarju S."/>
            <person name="Secka A."/>
            <person name="Antonio M."/>
            <person name="Oren A."/>
            <person name="Chaudhuri R.R."/>
            <person name="La Ragione R."/>
            <person name="Hildebrand F."/>
            <person name="Pallen M.J."/>
        </authorList>
    </citation>
    <scope>NUCLEOTIDE SEQUENCE</scope>
    <source>
        <strain evidence="6">CHK185-5351</strain>
    </source>
</reference>
<evidence type="ECO:0000256" key="1">
    <source>
        <dbReference type="ARBA" id="ARBA00005417"/>
    </source>
</evidence>
<evidence type="ECO:0000256" key="2">
    <source>
        <dbReference type="ARBA" id="ARBA00022448"/>
    </source>
</evidence>
<comment type="similarity">
    <text evidence="1">Belongs to the ABC transporter superfamily.</text>
</comment>
<dbReference type="InterPro" id="IPR027417">
    <property type="entry name" value="P-loop_NTPase"/>
</dbReference>
<reference evidence="6" key="2">
    <citation type="submission" date="2021-04" db="EMBL/GenBank/DDBJ databases">
        <authorList>
            <person name="Gilroy R."/>
        </authorList>
    </citation>
    <scope>NUCLEOTIDE SEQUENCE</scope>
    <source>
        <strain evidence="6">CHK185-5351</strain>
    </source>
</reference>
<dbReference type="GO" id="GO:0016887">
    <property type="term" value="F:ATP hydrolysis activity"/>
    <property type="evidence" value="ECO:0007669"/>
    <property type="project" value="InterPro"/>
</dbReference>
<evidence type="ECO:0000313" key="6">
    <source>
        <dbReference type="EMBL" id="HJC14884.1"/>
    </source>
</evidence>
<organism evidence="6 7">
    <name type="scientific">Candidatus Fusicatenibacter intestinigallinarum</name>
    <dbReference type="NCBI Taxonomy" id="2838598"/>
    <lineage>
        <taxon>Bacteria</taxon>
        <taxon>Bacillati</taxon>
        <taxon>Bacillota</taxon>
        <taxon>Clostridia</taxon>
        <taxon>Lachnospirales</taxon>
        <taxon>Lachnospiraceae</taxon>
        <taxon>Fusicatenibacter</taxon>
    </lineage>
</organism>
<dbReference type="PROSITE" id="PS00211">
    <property type="entry name" value="ABC_TRANSPORTER_1"/>
    <property type="match status" value="1"/>
</dbReference>
<name>A0A9D2N887_9FIRM</name>
<dbReference type="Proteomes" id="UP000823849">
    <property type="component" value="Unassembled WGS sequence"/>
</dbReference>
<gene>
    <name evidence="6" type="ORF">H9705_03505</name>
</gene>
<protein>
    <submittedName>
        <fullName evidence="6">ATP-binding cassette domain-containing protein</fullName>
    </submittedName>
</protein>
<dbReference type="GO" id="GO:0005524">
    <property type="term" value="F:ATP binding"/>
    <property type="evidence" value="ECO:0007669"/>
    <property type="project" value="UniProtKB-KW"/>
</dbReference>
<dbReference type="EMBL" id="DWWU01000015">
    <property type="protein sequence ID" value="HJC14884.1"/>
    <property type="molecule type" value="Genomic_DNA"/>
</dbReference>
<keyword evidence="2" id="KW-0813">Transport</keyword>
<dbReference type="Gene3D" id="3.40.50.300">
    <property type="entry name" value="P-loop containing nucleotide triphosphate hydrolases"/>
    <property type="match status" value="1"/>
</dbReference>
<evidence type="ECO:0000259" key="5">
    <source>
        <dbReference type="PROSITE" id="PS50893"/>
    </source>
</evidence>
<keyword evidence="3" id="KW-0547">Nucleotide-binding</keyword>
<dbReference type="InterPro" id="IPR050319">
    <property type="entry name" value="ABC_transp_ATP-bind"/>
</dbReference>
<dbReference type="InterPro" id="IPR003593">
    <property type="entry name" value="AAA+_ATPase"/>
</dbReference>
<comment type="caution">
    <text evidence="6">The sequence shown here is derived from an EMBL/GenBank/DDBJ whole genome shotgun (WGS) entry which is preliminary data.</text>
</comment>
<accession>A0A9D2N887</accession>
<feature type="domain" description="ABC transporter" evidence="5">
    <location>
        <begin position="5"/>
        <end position="248"/>
    </location>
</feature>
<dbReference type="SUPFAM" id="SSF52540">
    <property type="entry name" value="P-loop containing nucleoside triphosphate hydrolases"/>
    <property type="match status" value="1"/>
</dbReference>
<dbReference type="GO" id="GO:0055085">
    <property type="term" value="P:transmembrane transport"/>
    <property type="evidence" value="ECO:0007669"/>
    <property type="project" value="UniProtKB-ARBA"/>
</dbReference>
<dbReference type="InterPro" id="IPR003439">
    <property type="entry name" value="ABC_transporter-like_ATP-bd"/>
</dbReference>
<dbReference type="Pfam" id="PF00005">
    <property type="entry name" value="ABC_tran"/>
    <property type="match status" value="1"/>
</dbReference>
<dbReference type="SMART" id="SM00382">
    <property type="entry name" value="AAA"/>
    <property type="match status" value="1"/>
</dbReference>
<dbReference type="InterPro" id="IPR017871">
    <property type="entry name" value="ABC_transporter-like_CS"/>
</dbReference>
<evidence type="ECO:0000313" key="7">
    <source>
        <dbReference type="Proteomes" id="UP000823849"/>
    </source>
</evidence>
<proteinExistence type="inferred from homology"/>
<evidence type="ECO:0000256" key="3">
    <source>
        <dbReference type="ARBA" id="ARBA00022741"/>
    </source>
</evidence>
<dbReference type="CDD" id="cd03257">
    <property type="entry name" value="ABC_NikE_OppD_transporters"/>
    <property type="match status" value="1"/>
</dbReference>
<dbReference type="PANTHER" id="PTHR43776">
    <property type="entry name" value="TRANSPORT ATP-BINDING PROTEIN"/>
    <property type="match status" value="1"/>
</dbReference>